<dbReference type="SUPFAM" id="SSF52833">
    <property type="entry name" value="Thioredoxin-like"/>
    <property type="match status" value="1"/>
</dbReference>
<dbReference type="GO" id="GO:1990904">
    <property type="term" value="C:ribonucleoprotein complex"/>
    <property type="evidence" value="ECO:0007669"/>
    <property type="project" value="UniProtKB-KW"/>
</dbReference>
<dbReference type="Proteomes" id="UP000016931">
    <property type="component" value="Unassembled WGS sequence"/>
</dbReference>
<dbReference type="GO" id="GO:0003735">
    <property type="term" value="F:structural constituent of ribosome"/>
    <property type="evidence" value="ECO:0007669"/>
    <property type="project" value="InterPro"/>
</dbReference>
<dbReference type="RefSeq" id="XP_016765575.1">
    <property type="nucleotide sequence ID" value="XM_016910171.1"/>
</dbReference>
<name>N1QNP2_SPHMS</name>
<keyword evidence="3" id="KW-0496">Mitochondrion</keyword>
<evidence type="ECO:0000313" key="7">
    <source>
        <dbReference type="Proteomes" id="UP000016931"/>
    </source>
</evidence>
<dbReference type="SMART" id="SM00916">
    <property type="entry name" value="L51_S25_CI-B8"/>
    <property type="match status" value="1"/>
</dbReference>
<protein>
    <recommendedName>
        <fullName evidence="5">Ribosomal protein/NADH dehydrogenase domain-containing protein</fullName>
    </recommendedName>
</protein>
<dbReference type="OrthoDB" id="1696305at2759"/>
<dbReference type="OMA" id="FWREMLP"/>
<dbReference type="AlphaFoldDB" id="N1QNP2"/>
<evidence type="ECO:0000256" key="3">
    <source>
        <dbReference type="ARBA" id="ARBA00023128"/>
    </source>
</evidence>
<proteinExistence type="predicted"/>
<evidence type="ECO:0000313" key="6">
    <source>
        <dbReference type="EMBL" id="EMF17454.1"/>
    </source>
</evidence>
<evidence type="ECO:0000256" key="2">
    <source>
        <dbReference type="ARBA" id="ARBA00022980"/>
    </source>
</evidence>
<dbReference type="GeneID" id="27907308"/>
<dbReference type="PANTHER" id="PTHR13274:SF2">
    <property type="entry name" value="SMALL RIBOSOMAL SUBUNIT PROTEIN MS25"/>
    <property type="match status" value="1"/>
</dbReference>
<feature type="domain" description="Ribosomal protein/NADH dehydrogenase" evidence="5">
    <location>
        <begin position="41"/>
        <end position="121"/>
    </location>
</feature>
<evidence type="ECO:0000256" key="1">
    <source>
        <dbReference type="ARBA" id="ARBA00004173"/>
    </source>
</evidence>
<keyword evidence="2" id="KW-0689">Ribosomal protein</keyword>
<dbReference type="GO" id="GO:0005739">
    <property type="term" value="C:mitochondrion"/>
    <property type="evidence" value="ECO:0007669"/>
    <property type="project" value="UniProtKB-SubCell"/>
</dbReference>
<keyword evidence="4" id="KW-0687">Ribonucleoprotein</keyword>
<gene>
    <name evidence="6" type="ORF">SEPMUDRAFT_77743</name>
</gene>
<dbReference type="InterPro" id="IPR036249">
    <property type="entry name" value="Thioredoxin-like_sf"/>
</dbReference>
<organism evidence="6 7">
    <name type="scientific">Sphaerulina musiva (strain SO2202)</name>
    <name type="common">Poplar stem canker fungus</name>
    <name type="synonym">Septoria musiva</name>
    <dbReference type="NCBI Taxonomy" id="692275"/>
    <lineage>
        <taxon>Eukaryota</taxon>
        <taxon>Fungi</taxon>
        <taxon>Dikarya</taxon>
        <taxon>Ascomycota</taxon>
        <taxon>Pezizomycotina</taxon>
        <taxon>Dothideomycetes</taxon>
        <taxon>Dothideomycetidae</taxon>
        <taxon>Mycosphaerellales</taxon>
        <taxon>Mycosphaerellaceae</taxon>
        <taxon>Sphaerulina</taxon>
    </lineage>
</organism>
<dbReference type="HOGENOM" id="CLU_094283_0_0_1"/>
<reference evidence="6 7" key="1">
    <citation type="journal article" date="2012" name="PLoS Pathog.">
        <title>Diverse lifestyles and strategies of plant pathogenesis encoded in the genomes of eighteen Dothideomycetes fungi.</title>
        <authorList>
            <person name="Ohm R.A."/>
            <person name="Feau N."/>
            <person name="Henrissat B."/>
            <person name="Schoch C.L."/>
            <person name="Horwitz B.A."/>
            <person name="Barry K.W."/>
            <person name="Condon B.J."/>
            <person name="Copeland A.C."/>
            <person name="Dhillon B."/>
            <person name="Glaser F."/>
            <person name="Hesse C.N."/>
            <person name="Kosti I."/>
            <person name="LaButti K."/>
            <person name="Lindquist E.A."/>
            <person name="Lucas S."/>
            <person name="Salamov A.A."/>
            <person name="Bradshaw R.E."/>
            <person name="Ciuffetti L."/>
            <person name="Hamelin R.C."/>
            <person name="Kema G.H.J."/>
            <person name="Lawrence C."/>
            <person name="Scott J.A."/>
            <person name="Spatafora J.W."/>
            <person name="Turgeon B.G."/>
            <person name="de Wit P.J.G.M."/>
            <person name="Zhong S."/>
            <person name="Goodwin S.B."/>
            <person name="Grigoriev I.V."/>
        </authorList>
    </citation>
    <scope>NUCLEOTIDE SEQUENCE [LARGE SCALE GENOMIC DNA]</scope>
    <source>
        <strain evidence="6 7">SO2202</strain>
    </source>
</reference>
<evidence type="ECO:0000259" key="5">
    <source>
        <dbReference type="SMART" id="SM00916"/>
    </source>
</evidence>
<comment type="subcellular location">
    <subcellularLocation>
        <location evidence="1">Mitochondrion</location>
    </subcellularLocation>
</comment>
<evidence type="ECO:0000256" key="4">
    <source>
        <dbReference type="ARBA" id="ARBA00023274"/>
    </source>
</evidence>
<dbReference type="Pfam" id="PF05047">
    <property type="entry name" value="L51_S25_CI-B8"/>
    <property type="match status" value="1"/>
</dbReference>
<dbReference type="InterPro" id="IPR007741">
    <property type="entry name" value="Ribosomal_mL43/mS25/NADH_DH"/>
</dbReference>
<accession>N1QNP2</accession>
<dbReference type="eggNOG" id="ENOG502SDFJ">
    <property type="taxonomic scope" value="Eukaryota"/>
</dbReference>
<dbReference type="STRING" id="692275.N1QNP2"/>
<sequence>MVSISQRTTKLQNRLVAIRLGSGALKLPSNVKRIDLRFAPKMAAGHMGPRKFWRNELVRLKYHNPTVSMTVDRTALQDDPAVMSVHIQPEDSETEKIEKINMKDYRSSEILDALVQLTKASVIEPTTEDQELLAKLEEQRQRSLRDSKIALESRARVKREKEMLQQARGDLDAQST</sequence>
<dbReference type="GO" id="GO:0005840">
    <property type="term" value="C:ribosome"/>
    <property type="evidence" value="ECO:0007669"/>
    <property type="project" value="UniProtKB-KW"/>
</dbReference>
<dbReference type="InterPro" id="IPR040049">
    <property type="entry name" value="Ribosomal_mS25/mL61"/>
</dbReference>
<dbReference type="EMBL" id="KB456260">
    <property type="protein sequence ID" value="EMF17454.1"/>
    <property type="molecule type" value="Genomic_DNA"/>
</dbReference>
<dbReference type="PANTHER" id="PTHR13274">
    <property type="entry name" value="MITOCHONDRIAL RIBOSOMAL PROTEIN S25"/>
    <property type="match status" value="1"/>
</dbReference>
<keyword evidence="7" id="KW-1185">Reference proteome</keyword>